<evidence type="ECO:0000256" key="5">
    <source>
        <dbReference type="ARBA" id="ARBA00023049"/>
    </source>
</evidence>
<dbReference type="Proteomes" id="UP000583556">
    <property type="component" value="Unassembled WGS sequence"/>
</dbReference>
<sequence length="965" mass="104317">MTSNSGSSQRFVRFAALLLASALVLPQPTAARPAPAKAATGKVDPTNWLYQGSDVPHDKEWVFGILPNGLRYAVRKNGVPPGQVSVRVLVDAGSMYETDAQRGYAHLIEHLTFRDSKYLKAGEAIPTWQKLGATFGSDTNAETSATQTVYKLDVPEVDANKLDETFKLLSGMITAPIFTPVGVKTEVPIVLAEMRERTGPQSRVIDGTRGLFFTGQPLATRSPIGTVDTLNAATPETIKAFHDKWYRPDNTVIIVAGDAEPAQMVAQITNWFGGWKKVGKKPPQPDFGKPVRPVGADPANPVGETRVLVEPDLPRLFNYAILRPWTQVDDTIAYNQGLMIDRLGLALINRRLEAKARGTASFLAASVEQQDVSRSADTTLITVTPLGDDWKSAVHDVRAVIADALATPPSPEEIAREVAEFDVAFKVPVETQETLAGSKLADDIANAIDIRETVANPDTVYDIFQKSKPLFTPKAVFEHTRALFQGAVIRGVLITPKASDGTEADVKAALTAPVDAASGSRISANTLKFSDLPPIGQPGTVASAAPAGLLGIERIELSNGVKALLWHNAAEPGRIILRVRFGGGYAAIDPKDAVYGSMGEMALMDSGFGKLGRDELDRLATGRKLSLDFDIDDTDFVMSADTRPADLADQLYLFAGKLGMPRWDANPILRARAAAKLGYEATNASPQSVLARDAGWLLKNGDPRYAQPNPAELDKVTPEGFRRVWEPLLAQGPIEVDMFGDFNRDEAVAALQKTFGALPKRSDAAPPSLAPTIPAHNVEPLTLTHHGDANTAAAMVAWPTGGGRGGVRESRQLELLTQIFNIRLFDEMREKIGASYAPQVNSVWPTDLPSGGYIAATVQLRPQDLPAFFAAADKIAADLSANPPTADEIARVTEPMKQLITRASTGNGFYMYQLQGGALEPGKFDDIRSILSDYSTTTPERMQALASRYLVRDRSWHLQVVPQKK</sequence>
<keyword evidence="5" id="KW-0482">Metalloprotease</keyword>
<evidence type="ECO:0000256" key="4">
    <source>
        <dbReference type="ARBA" id="ARBA00022833"/>
    </source>
</evidence>
<organism evidence="9 10">
    <name type="scientific">Novosphingobium olei</name>
    <dbReference type="NCBI Taxonomy" id="2728851"/>
    <lineage>
        <taxon>Bacteria</taxon>
        <taxon>Pseudomonadati</taxon>
        <taxon>Pseudomonadota</taxon>
        <taxon>Alphaproteobacteria</taxon>
        <taxon>Sphingomonadales</taxon>
        <taxon>Sphingomonadaceae</taxon>
        <taxon>Novosphingobium</taxon>
    </lineage>
</organism>
<dbReference type="GO" id="GO:0008237">
    <property type="term" value="F:metallopeptidase activity"/>
    <property type="evidence" value="ECO:0007669"/>
    <property type="project" value="UniProtKB-KW"/>
</dbReference>
<keyword evidence="2" id="KW-0645">Protease</keyword>
<feature type="domain" description="Peptidase M16 C-terminal" evidence="8">
    <location>
        <begin position="739"/>
        <end position="892"/>
    </location>
</feature>
<evidence type="ECO:0000256" key="2">
    <source>
        <dbReference type="ARBA" id="ARBA00022670"/>
    </source>
</evidence>
<comment type="similarity">
    <text evidence="1">Belongs to the peptidase M16 family.</text>
</comment>
<name>A0A7Y0BLK6_9SPHN</name>
<feature type="domain" description="Peptidase M16 N-terminal" evidence="7">
    <location>
        <begin position="83"/>
        <end position="196"/>
    </location>
</feature>
<dbReference type="GO" id="GO:0046872">
    <property type="term" value="F:metal ion binding"/>
    <property type="evidence" value="ECO:0007669"/>
    <property type="project" value="InterPro"/>
</dbReference>
<accession>A0A7Y0BLK6</accession>
<keyword evidence="10" id="KW-1185">Reference proteome</keyword>
<evidence type="ECO:0000256" key="1">
    <source>
        <dbReference type="ARBA" id="ARBA00007261"/>
    </source>
</evidence>
<dbReference type="EMBL" id="JABBGM010000001">
    <property type="protein sequence ID" value="NML92629.1"/>
    <property type="molecule type" value="Genomic_DNA"/>
</dbReference>
<dbReference type="SUPFAM" id="SSF63411">
    <property type="entry name" value="LuxS/MPP-like metallohydrolase"/>
    <property type="match status" value="3"/>
</dbReference>
<feature type="chain" id="PRO_5030921238" evidence="6">
    <location>
        <begin position="31"/>
        <end position="965"/>
    </location>
</feature>
<keyword evidence="4" id="KW-0862">Zinc</keyword>
<dbReference type="GO" id="GO:0006508">
    <property type="term" value="P:proteolysis"/>
    <property type="evidence" value="ECO:0007669"/>
    <property type="project" value="UniProtKB-KW"/>
</dbReference>
<dbReference type="AlphaFoldDB" id="A0A7Y0BLK6"/>
<proteinExistence type="inferred from homology"/>
<evidence type="ECO:0000313" key="9">
    <source>
        <dbReference type="EMBL" id="NML92629.1"/>
    </source>
</evidence>
<dbReference type="PANTHER" id="PTHR43690:SF17">
    <property type="entry name" value="PROTEIN YHJJ"/>
    <property type="match status" value="1"/>
</dbReference>
<keyword evidence="3" id="KW-0378">Hydrolase</keyword>
<dbReference type="InterPro" id="IPR050626">
    <property type="entry name" value="Peptidase_M16"/>
</dbReference>
<gene>
    <name evidence="9" type="ORF">HHL27_02950</name>
</gene>
<protein>
    <submittedName>
        <fullName evidence="9">Insulinase family protein</fullName>
    </submittedName>
</protein>
<evidence type="ECO:0000259" key="7">
    <source>
        <dbReference type="Pfam" id="PF00675"/>
    </source>
</evidence>
<comment type="caution">
    <text evidence="9">The sequence shown here is derived from an EMBL/GenBank/DDBJ whole genome shotgun (WGS) entry which is preliminary data.</text>
</comment>
<evidence type="ECO:0000256" key="6">
    <source>
        <dbReference type="SAM" id="SignalP"/>
    </source>
</evidence>
<reference evidence="9 10" key="1">
    <citation type="submission" date="2020-04" db="EMBL/GenBank/DDBJ databases">
        <title>Novosphingobium sp. TW-4 isolated from soil.</title>
        <authorList>
            <person name="Dahal R.H."/>
            <person name="Chaudhary D.K."/>
        </authorList>
    </citation>
    <scope>NUCLEOTIDE SEQUENCE [LARGE SCALE GENOMIC DNA]</scope>
    <source>
        <strain evidence="9 10">TW-4</strain>
    </source>
</reference>
<dbReference type="Pfam" id="PF00675">
    <property type="entry name" value="Peptidase_M16"/>
    <property type="match status" value="1"/>
</dbReference>
<dbReference type="RefSeq" id="WP_169491849.1">
    <property type="nucleotide sequence ID" value="NZ_JABBGM010000001.1"/>
</dbReference>
<dbReference type="InterPro" id="IPR011765">
    <property type="entry name" value="Pept_M16_N"/>
</dbReference>
<feature type="signal peptide" evidence="6">
    <location>
        <begin position="1"/>
        <end position="30"/>
    </location>
</feature>
<dbReference type="InterPro" id="IPR007863">
    <property type="entry name" value="Peptidase_M16_C"/>
</dbReference>
<evidence type="ECO:0000259" key="8">
    <source>
        <dbReference type="Pfam" id="PF05193"/>
    </source>
</evidence>
<evidence type="ECO:0000256" key="3">
    <source>
        <dbReference type="ARBA" id="ARBA00022801"/>
    </source>
</evidence>
<keyword evidence="6" id="KW-0732">Signal</keyword>
<evidence type="ECO:0000313" key="10">
    <source>
        <dbReference type="Proteomes" id="UP000583556"/>
    </source>
</evidence>
<dbReference type="PANTHER" id="PTHR43690">
    <property type="entry name" value="NARDILYSIN"/>
    <property type="match status" value="1"/>
</dbReference>
<dbReference type="Gene3D" id="3.30.830.10">
    <property type="entry name" value="Metalloenzyme, LuxS/M16 peptidase-like"/>
    <property type="match status" value="3"/>
</dbReference>
<feature type="domain" description="Peptidase M16 C-terminal" evidence="8">
    <location>
        <begin position="233"/>
        <end position="418"/>
    </location>
</feature>
<dbReference type="Pfam" id="PF05193">
    <property type="entry name" value="Peptidase_M16_C"/>
    <property type="match status" value="2"/>
</dbReference>
<dbReference type="InterPro" id="IPR011249">
    <property type="entry name" value="Metalloenz_LuxS/M16"/>
</dbReference>